<feature type="compositionally biased region" description="Low complexity" evidence="1">
    <location>
        <begin position="34"/>
        <end position="46"/>
    </location>
</feature>
<organism evidence="3 4">
    <name type="scientific">Acorus calamus</name>
    <name type="common">Sweet flag</name>
    <dbReference type="NCBI Taxonomy" id="4465"/>
    <lineage>
        <taxon>Eukaryota</taxon>
        <taxon>Viridiplantae</taxon>
        <taxon>Streptophyta</taxon>
        <taxon>Embryophyta</taxon>
        <taxon>Tracheophyta</taxon>
        <taxon>Spermatophyta</taxon>
        <taxon>Magnoliopsida</taxon>
        <taxon>Liliopsida</taxon>
        <taxon>Acoraceae</taxon>
        <taxon>Acorus</taxon>
    </lineage>
</organism>
<dbReference type="PANTHER" id="PTHR47701">
    <property type="entry name" value="PROTEIN MODIFIER OF SNC1 11"/>
    <property type="match status" value="1"/>
</dbReference>
<evidence type="ECO:0000256" key="1">
    <source>
        <dbReference type="SAM" id="MobiDB-lite"/>
    </source>
</evidence>
<comment type="caution">
    <text evidence="3">The sequence shown here is derived from an EMBL/GenBank/DDBJ whole genome shotgun (WGS) entry which is preliminary data.</text>
</comment>
<evidence type="ECO:0000313" key="3">
    <source>
        <dbReference type="EMBL" id="KAK1284824.1"/>
    </source>
</evidence>
<feature type="compositionally biased region" description="Basic and acidic residues" evidence="1">
    <location>
        <begin position="97"/>
        <end position="107"/>
    </location>
</feature>
<dbReference type="GO" id="GO:0005634">
    <property type="term" value="C:nucleus"/>
    <property type="evidence" value="ECO:0007669"/>
    <property type="project" value="TreeGrafter"/>
</dbReference>
<feature type="region of interest" description="Disordered" evidence="1">
    <location>
        <begin position="1"/>
        <end position="193"/>
    </location>
</feature>
<dbReference type="InterPro" id="IPR040746">
    <property type="entry name" value="THO1_MOS11_C"/>
</dbReference>
<feature type="compositionally biased region" description="Polar residues" evidence="1">
    <location>
        <begin position="178"/>
        <end position="193"/>
    </location>
</feature>
<sequence length="193" mass="20949">MATELQNPISDEPRNKTLETPLTGTMHVPPPPTATTAGEAAEPESTAPKDAEDPAEEAGSLSRSPPPVPEATPEPVSDLQKKALRAERFGMTVQISEEEKRSSRAERFGTASPKPRPDAEKSEEQKRKARAERFGLGTDSAVDEEAKKKARSTRFTVVSNTDPLEEDKRKARAIRFSQAKSGDPSQQNGEANT</sequence>
<proteinExistence type="predicted"/>
<feature type="compositionally biased region" description="Polar residues" evidence="1">
    <location>
        <begin position="153"/>
        <end position="162"/>
    </location>
</feature>
<accession>A0AAV9C976</accession>
<dbReference type="Proteomes" id="UP001180020">
    <property type="component" value="Unassembled WGS sequence"/>
</dbReference>
<dbReference type="InterPro" id="IPR044209">
    <property type="entry name" value="MOS11"/>
</dbReference>
<feature type="domain" description="THO1-MOS11 C-terminal" evidence="2">
    <location>
        <begin position="77"/>
        <end position="109"/>
    </location>
</feature>
<name>A0AAV9C976_ACOCL</name>
<evidence type="ECO:0000313" key="4">
    <source>
        <dbReference type="Proteomes" id="UP001180020"/>
    </source>
</evidence>
<reference evidence="3" key="1">
    <citation type="journal article" date="2023" name="Nat. Commun.">
        <title>Diploid and tetraploid genomes of Acorus and the evolution of monocots.</title>
        <authorList>
            <person name="Ma L."/>
            <person name="Liu K.W."/>
            <person name="Li Z."/>
            <person name="Hsiao Y.Y."/>
            <person name="Qi Y."/>
            <person name="Fu T."/>
            <person name="Tang G.D."/>
            <person name="Zhang D."/>
            <person name="Sun W.H."/>
            <person name="Liu D.K."/>
            <person name="Li Y."/>
            <person name="Chen G.Z."/>
            <person name="Liu X.D."/>
            <person name="Liao X.Y."/>
            <person name="Jiang Y.T."/>
            <person name="Yu X."/>
            <person name="Hao Y."/>
            <person name="Huang J."/>
            <person name="Zhao X.W."/>
            <person name="Ke S."/>
            <person name="Chen Y.Y."/>
            <person name="Wu W.L."/>
            <person name="Hsu J.L."/>
            <person name="Lin Y.F."/>
            <person name="Huang M.D."/>
            <person name="Li C.Y."/>
            <person name="Huang L."/>
            <person name="Wang Z.W."/>
            <person name="Zhao X."/>
            <person name="Zhong W.Y."/>
            <person name="Peng D.H."/>
            <person name="Ahmad S."/>
            <person name="Lan S."/>
            <person name="Zhang J.S."/>
            <person name="Tsai W.C."/>
            <person name="Van de Peer Y."/>
            <person name="Liu Z.J."/>
        </authorList>
    </citation>
    <scope>NUCLEOTIDE SEQUENCE</scope>
    <source>
        <strain evidence="3">CP</strain>
    </source>
</reference>
<feature type="compositionally biased region" description="Basic and acidic residues" evidence="1">
    <location>
        <begin position="115"/>
        <end position="126"/>
    </location>
</feature>
<keyword evidence="4" id="KW-1185">Reference proteome</keyword>
<protein>
    <recommendedName>
        <fullName evidence="2">THO1-MOS11 C-terminal domain-containing protein</fullName>
    </recommendedName>
</protein>
<dbReference type="EMBL" id="JAUJYO010000020">
    <property type="protein sequence ID" value="KAK1284824.1"/>
    <property type="molecule type" value="Genomic_DNA"/>
</dbReference>
<dbReference type="GO" id="GO:0016973">
    <property type="term" value="P:poly(A)+ mRNA export from nucleus"/>
    <property type="evidence" value="ECO:0007669"/>
    <property type="project" value="InterPro"/>
</dbReference>
<reference evidence="3" key="2">
    <citation type="submission" date="2023-06" db="EMBL/GenBank/DDBJ databases">
        <authorList>
            <person name="Ma L."/>
            <person name="Liu K.-W."/>
            <person name="Li Z."/>
            <person name="Hsiao Y.-Y."/>
            <person name="Qi Y."/>
            <person name="Fu T."/>
            <person name="Tang G."/>
            <person name="Zhang D."/>
            <person name="Sun W.-H."/>
            <person name="Liu D.-K."/>
            <person name="Li Y."/>
            <person name="Chen G.-Z."/>
            <person name="Liu X.-D."/>
            <person name="Liao X.-Y."/>
            <person name="Jiang Y.-T."/>
            <person name="Yu X."/>
            <person name="Hao Y."/>
            <person name="Huang J."/>
            <person name="Zhao X.-W."/>
            <person name="Ke S."/>
            <person name="Chen Y.-Y."/>
            <person name="Wu W.-L."/>
            <person name="Hsu J.-L."/>
            <person name="Lin Y.-F."/>
            <person name="Huang M.-D."/>
            <person name="Li C.-Y."/>
            <person name="Huang L."/>
            <person name="Wang Z.-W."/>
            <person name="Zhao X."/>
            <person name="Zhong W.-Y."/>
            <person name="Peng D.-H."/>
            <person name="Ahmad S."/>
            <person name="Lan S."/>
            <person name="Zhang J.-S."/>
            <person name="Tsai W.-C."/>
            <person name="Van De Peer Y."/>
            <person name="Liu Z.-J."/>
        </authorList>
    </citation>
    <scope>NUCLEOTIDE SEQUENCE</scope>
    <source>
        <strain evidence="3">CP</strain>
        <tissue evidence="3">Leaves</tissue>
    </source>
</reference>
<gene>
    <name evidence="3" type="ORF">QJS10_CPB20g00713</name>
</gene>
<dbReference type="AlphaFoldDB" id="A0AAV9C976"/>
<evidence type="ECO:0000259" key="2">
    <source>
        <dbReference type="Pfam" id="PF18592"/>
    </source>
</evidence>
<dbReference type="Pfam" id="PF18592">
    <property type="entry name" value="Tho1_MOS11_C"/>
    <property type="match status" value="1"/>
</dbReference>
<feature type="compositionally biased region" description="Basic and acidic residues" evidence="1">
    <location>
        <begin position="79"/>
        <end position="88"/>
    </location>
</feature>
<dbReference type="PANTHER" id="PTHR47701:SF2">
    <property type="entry name" value="PROTEIN MODIFIER OF SNC1 11"/>
    <property type="match status" value="1"/>
</dbReference>